<dbReference type="Proteomes" id="UP001501461">
    <property type="component" value="Unassembled WGS sequence"/>
</dbReference>
<evidence type="ECO:0000313" key="4">
    <source>
        <dbReference type="Proteomes" id="UP001501461"/>
    </source>
</evidence>
<sequence length="218" mass="23087">MKGNGTVIAALAVTAAALTGCGSVDAAKDEAAQAHVEGLSDVLEAQQLKNDREAHETISDAESSPESKLASITDPAEAKEQAIADGRPEAAWDKYCVAWELPEPSSADDQLVNDVTQTYLDHHDAACPDAIVHPHYHADSFAAGEPGEIIITLEDAALTEYFVTPNSDGGLQDFGFGFFEATLDSHPELEMVTVTVDGTDRSWTATPAQYENGVLTAN</sequence>
<evidence type="ECO:0000256" key="2">
    <source>
        <dbReference type="SAM" id="SignalP"/>
    </source>
</evidence>
<keyword evidence="2" id="KW-0732">Signal</keyword>
<proteinExistence type="predicted"/>
<keyword evidence="4" id="KW-1185">Reference proteome</keyword>
<evidence type="ECO:0008006" key="5">
    <source>
        <dbReference type="Google" id="ProtNLM"/>
    </source>
</evidence>
<dbReference type="RefSeq" id="WP_343957901.1">
    <property type="nucleotide sequence ID" value="NZ_BAAAMN010000038.1"/>
</dbReference>
<feature type="region of interest" description="Disordered" evidence="1">
    <location>
        <begin position="50"/>
        <end position="76"/>
    </location>
</feature>
<evidence type="ECO:0000313" key="3">
    <source>
        <dbReference type="EMBL" id="GAA2038437.1"/>
    </source>
</evidence>
<reference evidence="3 4" key="1">
    <citation type="journal article" date="2019" name="Int. J. Syst. Evol. Microbiol.">
        <title>The Global Catalogue of Microorganisms (GCM) 10K type strain sequencing project: providing services to taxonomists for standard genome sequencing and annotation.</title>
        <authorList>
            <consortium name="The Broad Institute Genomics Platform"/>
            <consortium name="The Broad Institute Genome Sequencing Center for Infectious Disease"/>
            <person name="Wu L."/>
            <person name="Ma J."/>
        </authorList>
    </citation>
    <scope>NUCLEOTIDE SEQUENCE [LARGE SCALE GENOMIC DNA]</scope>
    <source>
        <strain evidence="3 4">JCM 13595</strain>
    </source>
</reference>
<feature type="signal peptide" evidence="2">
    <location>
        <begin position="1"/>
        <end position="26"/>
    </location>
</feature>
<protein>
    <recommendedName>
        <fullName evidence="5">Lipoprotein</fullName>
    </recommendedName>
</protein>
<comment type="caution">
    <text evidence="3">The sequence shown here is derived from an EMBL/GenBank/DDBJ whole genome shotgun (WGS) entry which is preliminary data.</text>
</comment>
<organism evidence="3 4">
    <name type="scientific">Yaniella flava</name>
    <dbReference type="NCBI Taxonomy" id="287930"/>
    <lineage>
        <taxon>Bacteria</taxon>
        <taxon>Bacillati</taxon>
        <taxon>Actinomycetota</taxon>
        <taxon>Actinomycetes</taxon>
        <taxon>Micrococcales</taxon>
        <taxon>Micrococcaceae</taxon>
        <taxon>Yaniella</taxon>
    </lineage>
</organism>
<dbReference type="PROSITE" id="PS51257">
    <property type="entry name" value="PROKAR_LIPOPROTEIN"/>
    <property type="match status" value="1"/>
</dbReference>
<accession>A0ABN2ULI2</accession>
<dbReference type="EMBL" id="BAAAMN010000038">
    <property type="protein sequence ID" value="GAA2038437.1"/>
    <property type="molecule type" value="Genomic_DNA"/>
</dbReference>
<gene>
    <name evidence="3" type="ORF">GCM10009720_18630</name>
</gene>
<feature type="chain" id="PRO_5045668387" description="Lipoprotein" evidence="2">
    <location>
        <begin position="27"/>
        <end position="218"/>
    </location>
</feature>
<name>A0ABN2ULI2_9MICC</name>
<evidence type="ECO:0000256" key="1">
    <source>
        <dbReference type="SAM" id="MobiDB-lite"/>
    </source>
</evidence>